<evidence type="ECO:0000313" key="1">
    <source>
        <dbReference type="EMBL" id="OGM60762.1"/>
    </source>
</evidence>
<name>A0A1F8B9P2_9BACT</name>
<proteinExistence type="predicted"/>
<accession>A0A1F8B9P2</accession>
<reference evidence="1 2" key="1">
    <citation type="journal article" date="2016" name="Nat. Commun.">
        <title>Thousands of microbial genomes shed light on interconnected biogeochemical processes in an aquifer system.</title>
        <authorList>
            <person name="Anantharaman K."/>
            <person name="Brown C.T."/>
            <person name="Hug L.A."/>
            <person name="Sharon I."/>
            <person name="Castelle C.J."/>
            <person name="Probst A.J."/>
            <person name="Thomas B.C."/>
            <person name="Singh A."/>
            <person name="Wilkins M.J."/>
            <person name="Karaoz U."/>
            <person name="Brodie E.L."/>
            <person name="Williams K.H."/>
            <person name="Hubbard S.S."/>
            <person name="Banfield J.F."/>
        </authorList>
    </citation>
    <scope>NUCLEOTIDE SEQUENCE [LARGE SCALE GENOMIC DNA]</scope>
</reference>
<comment type="caution">
    <text evidence="1">The sequence shown here is derived from an EMBL/GenBank/DDBJ whole genome shotgun (WGS) entry which is preliminary data.</text>
</comment>
<dbReference type="AlphaFoldDB" id="A0A1F8B9P2"/>
<dbReference type="Proteomes" id="UP000176404">
    <property type="component" value="Unassembled WGS sequence"/>
</dbReference>
<sequence length="75" mass="9080">MKHRELLTKLERKQARSLLLRVGIYSSWNPRSYAVFERHLNKADDESLPMGERIRAANKIDQIFYRRIKKHEQNK</sequence>
<evidence type="ECO:0000313" key="2">
    <source>
        <dbReference type="Proteomes" id="UP000176404"/>
    </source>
</evidence>
<organism evidence="1 2">
    <name type="scientific">Candidatus Woesebacteria bacterium RIFCSPLOWO2_01_FULL_39_10b</name>
    <dbReference type="NCBI Taxonomy" id="1802517"/>
    <lineage>
        <taxon>Bacteria</taxon>
        <taxon>Candidatus Woeseibacteriota</taxon>
    </lineage>
</organism>
<dbReference type="EMBL" id="MGHD01000003">
    <property type="protein sequence ID" value="OGM60762.1"/>
    <property type="molecule type" value="Genomic_DNA"/>
</dbReference>
<protein>
    <submittedName>
        <fullName evidence="1">Uncharacterized protein</fullName>
    </submittedName>
</protein>
<dbReference type="STRING" id="1802517.A2892_01830"/>
<gene>
    <name evidence="1" type="ORF">A2892_01830</name>
</gene>